<dbReference type="EMBL" id="DF143272">
    <property type="protein sequence ID" value="GAA52314.1"/>
    <property type="molecule type" value="Genomic_DNA"/>
</dbReference>
<reference key="2">
    <citation type="submission" date="2011-10" db="EMBL/GenBank/DDBJ databases">
        <title>The genome and transcriptome sequence of Clonorchis sinensis provide insights into the carcinogenic liver fluke.</title>
        <authorList>
            <person name="Wang X."/>
            <person name="Huang Y."/>
            <person name="Chen W."/>
            <person name="Liu H."/>
            <person name="Guo L."/>
            <person name="Chen Y."/>
            <person name="Luo F."/>
            <person name="Zhou W."/>
            <person name="Sun J."/>
            <person name="Mao Q."/>
            <person name="Liang P."/>
            <person name="Zhou C."/>
            <person name="Tian Y."/>
            <person name="Men J."/>
            <person name="Lv X."/>
            <person name="Huang L."/>
            <person name="Zhou J."/>
            <person name="Hu Y."/>
            <person name="Li R."/>
            <person name="Zhang F."/>
            <person name="Lei H."/>
            <person name="Li X."/>
            <person name="Hu X."/>
            <person name="Liang C."/>
            <person name="Xu J."/>
            <person name="Wu Z."/>
            <person name="Yu X."/>
        </authorList>
    </citation>
    <scope>NUCLEOTIDE SEQUENCE</scope>
    <source>
        <strain>Henan</strain>
    </source>
</reference>
<dbReference type="AlphaFoldDB" id="G7YH81"/>
<gene>
    <name evidence="1" type="ORF">CLF_107818</name>
</gene>
<name>G7YH81_CLOSI</name>
<evidence type="ECO:0008006" key="3">
    <source>
        <dbReference type="Google" id="ProtNLM"/>
    </source>
</evidence>
<accession>G7YH81</accession>
<evidence type="ECO:0000313" key="2">
    <source>
        <dbReference type="Proteomes" id="UP000008909"/>
    </source>
</evidence>
<evidence type="ECO:0000313" key="1">
    <source>
        <dbReference type="EMBL" id="GAA52314.1"/>
    </source>
</evidence>
<proteinExistence type="predicted"/>
<protein>
    <recommendedName>
        <fullName evidence="3">Reverse transcriptase domain-containing protein</fullName>
    </recommendedName>
</protein>
<reference evidence="1" key="1">
    <citation type="journal article" date="2011" name="Genome Biol.">
        <title>The draft genome of the carcinogenic human liver fluke Clonorchis sinensis.</title>
        <authorList>
            <person name="Wang X."/>
            <person name="Chen W."/>
            <person name="Huang Y."/>
            <person name="Sun J."/>
            <person name="Men J."/>
            <person name="Liu H."/>
            <person name="Luo F."/>
            <person name="Guo L."/>
            <person name="Lv X."/>
            <person name="Deng C."/>
            <person name="Zhou C."/>
            <person name="Fan Y."/>
            <person name="Li X."/>
            <person name="Huang L."/>
            <person name="Hu Y."/>
            <person name="Liang C."/>
            <person name="Hu X."/>
            <person name="Xu J."/>
            <person name="Yu X."/>
        </authorList>
    </citation>
    <scope>NUCLEOTIDE SEQUENCE [LARGE SCALE GENOMIC DNA]</scope>
    <source>
        <strain evidence="1">Henan</strain>
    </source>
</reference>
<dbReference type="Proteomes" id="UP000008909">
    <property type="component" value="Unassembled WGS sequence"/>
</dbReference>
<keyword evidence="2" id="KW-1185">Reference proteome</keyword>
<sequence>MSRSSQPSLVYIVTITIDSNTIACEKKLVDLEYADDIVLVFEEEKAHVFLDELIKVKAVRTNKVTSVLGVSRDFFFRKRTNHATKPCLARNLDPEVSSRHLSEIAEPNALSGYNNVYENEMLRRCRIDRPNVINTQSLVERQEKFGVRGPHKLRIAQTD</sequence>
<organism evidence="1 2">
    <name type="scientific">Clonorchis sinensis</name>
    <name type="common">Chinese liver fluke</name>
    <dbReference type="NCBI Taxonomy" id="79923"/>
    <lineage>
        <taxon>Eukaryota</taxon>
        <taxon>Metazoa</taxon>
        <taxon>Spiralia</taxon>
        <taxon>Lophotrochozoa</taxon>
        <taxon>Platyhelminthes</taxon>
        <taxon>Trematoda</taxon>
        <taxon>Digenea</taxon>
        <taxon>Opisthorchiida</taxon>
        <taxon>Opisthorchiata</taxon>
        <taxon>Opisthorchiidae</taxon>
        <taxon>Clonorchis</taxon>
    </lineage>
</organism>